<dbReference type="InterPro" id="IPR051215">
    <property type="entry name" value="GRE"/>
</dbReference>
<dbReference type="AlphaFoldDB" id="A0A0F9KQ55"/>
<feature type="domain" description="Glycine radical" evidence="2">
    <location>
        <begin position="1"/>
        <end position="103"/>
    </location>
</feature>
<dbReference type="GO" id="GO:0005829">
    <property type="term" value="C:cytosol"/>
    <property type="evidence" value="ECO:0007669"/>
    <property type="project" value="TreeGrafter"/>
</dbReference>
<evidence type="ECO:0000313" key="3">
    <source>
        <dbReference type="EMBL" id="KKM84279.1"/>
    </source>
</evidence>
<evidence type="ECO:0000259" key="2">
    <source>
        <dbReference type="PROSITE" id="PS51149"/>
    </source>
</evidence>
<sequence length="103" mass="11675">MGKIDHVELLFGVTLNMRINPEVFKGEGEIGVKRLADMIRTFVDSKIFHVQINVVSSETLRAAQKEPDKFRDIMVKMVGYSAFFVNLPKGLQDGIIARTEHKL</sequence>
<dbReference type="Gene3D" id="3.20.70.20">
    <property type="match status" value="1"/>
</dbReference>
<organism evidence="3">
    <name type="scientific">marine sediment metagenome</name>
    <dbReference type="NCBI Taxonomy" id="412755"/>
    <lineage>
        <taxon>unclassified sequences</taxon>
        <taxon>metagenomes</taxon>
        <taxon>ecological metagenomes</taxon>
    </lineage>
</organism>
<dbReference type="EMBL" id="LAZR01007592">
    <property type="protein sequence ID" value="KKM84279.1"/>
    <property type="molecule type" value="Genomic_DNA"/>
</dbReference>
<dbReference type="SUPFAM" id="SSF51998">
    <property type="entry name" value="PFL-like glycyl radical enzymes"/>
    <property type="match status" value="1"/>
</dbReference>
<dbReference type="PANTHER" id="PTHR43641:SF2">
    <property type="entry name" value="DEHYDRATASE YBIW-RELATED"/>
    <property type="match status" value="1"/>
</dbReference>
<reference evidence="3" key="1">
    <citation type="journal article" date="2015" name="Nature">
        <title>Complex archaea that bridge the gap between prokaryotes and eukaryotes.</title>
        <authorList>
            <person name="Spang A."/>
            <person name="Saw J.H."/>
            <person name="Jorgensen S.L."/>
            <person name="Zaremba-Niedzwiedzka K."/>
            <person name="Martijn J."/>
            <person name="Lind A.E."/>
            <person name="van Eijk R."/>
            <person name="Schleper C."/>
            <person name="Guy L."/>
            <person name="Ettema T.J."/>
        </authorList>
    </citation>
    <scope>NUCLEOTIDE SEQUENCE</scope>
</reference>
<dbReference type="PANTHER" id="PTHR43641">
    <property type="entry name" value="FORMATE ACETYLTRANSFERASE 3-RELATED"/>
    <property type="match status" value="1"/>
</dbReference>
<protein>
    <recommendedName>
        <fullName evidence="2">Glycine radical domain-containing protein</fullName>
    </recommendedName>
</protein>
<proteinExistence type="predicted"/>
<keyword evidence="1" id="KW-0556">Organic radical</keyword>
<gene>
    <name evidence="3" type="ORF">LCGC14_1300790</name>
</gene>
<dbReference type="GO" id="GO:0003824">
    <property type="term" value="F:catalytic activity"/>
    <property type="evidence" value="ECO:0007669"/>
    <property type="project" value="InterPro"/>
</dbReference>
<accession>A0A0F9KQ55</accession>
<name>A0A0F9KQ55_9ZZZZ</name>
<evidence type="ECO:0000256" key="1">
    <source>
        <dbReference type="ARBA" id="ARBA00022818"/>
    </source>
</evidence>
<dbReference type="Pfam" id="PF01228">
    <property type="entry name" value="Gly_radical"/>
    <property type="match status" value="1"/>
</dbReference>
<comment type="caution">
    <text evidence="3">The sequence shown here is derived from an EMBL/GenBank/DDBJ whole genome shotgun (WGS) entry which is preliminary data.</text>
</comment>
<dbReference type="InterPro" id="IPR001150">
    <property type="entry name" value="Gly_radical"/>
</dbReference>
<dbReference type="PROSITE" id="PS51149">
    <property type="entry name" value="GLY_RADICAL_2"/>
    <property type="match status" value="1"/>
</dbReference>